<name>A0ABX6GL32_9GAMM</name>
<organism evidence="1 2">
    <name type="scientific">Serratia rhizosphaerae</name>
    <dbReference type="NCBI Taxonomy" id="2597702"/>
    <lineage>
        <taxon>Bacteria</taxon>
        <taxon>Pseudomonadati</taxon>
        <taxon>Pseudomonadota</taxon>
        <taxon>Gammaproteobacteria</taxon>
        <taxon>Enterobacterales</taxon>
        <taxon>Yersiniaceae</taxon>
        <taxon>Serratia</taxon>
    </lineage>
</organism>
<dbReference type="EMBL" id="CP041764">
    <property type="protein sequence ID" value="QHA86985.1"/>
    <property type="molecule type" value="Genomic_DNA"/>
</dbReference>
<evidence type="ECO:0000313" key="1">
    <source>
        <dbReference type="EMBL" id="QHA86985.1"/>
    </source>
</evidence>
<evidence type="ECO:0000313" key="2">
    <source>
        <dbReference type="Proteomes" id="UP000430368"/>
    </source>
</evidence>
<protein>
    <recommendedName>
        <fullName evidence="3">Bacteriocin class II with double-glycine leader peptide</fullName>
    </recommendedName>
</protein>
<evidence type="ECO:0008006" key="3">
    <source>
        <dbReference type="Google" id="ProtNLM"/>
    </source>
</evidence>
<dbReference type="Proteomes" id="UP000430368">
    <property type="component" value="Chromosome"/>
</dbReference>
<proteinExistence type="predicted"/>
<accession>A0ABX6GL32</accession>
<gene>
    <name evidence="1" type="ORF">FO014_08450</name>
</gene>
<sequence>MRELNQIEMQEISGAGPITDAATALGAGIGSIIESVGVKGAKDAAASLGAGIGQVIEAGVNILNSIFGGIFGRRK</sequence>
<keyword evidence="2" id="KW-1185">Reference proteome</keyword>
<reference evidence="1 2" key="1">
    <citation type="submission" date="2019-07" db="EMBL/GenBank/DDBJ databases">
        <title>Serratia dokdonensis sp. nov., an elicitor of systemic resistance in Nicotiana Tabacum.</title>
        <authorList>
            <person name="Son J.-S."/>
            <person name="Hwang Y.-J."/>
            <person name="Lee S.-Y."/>
            <person name="Ghim S.-Y."/>
        </authorList>
    </citation>
    <scope>NUCLEOTIDE SEQUENCE [LARGE SCALE GENOMIC DNA]</scope>
    <source>
        <strain evidence="1 2">KUDC3025</strain>
    </source>
</reference>